<keyword evidence="2" id="KW-1185">Reference proteome</keyword>
<organism evidence="1 2">
    <name type="scientific">Paenibacillus helianthi</name>
    <dbReference type="NCBI Taxonomy" id="1349432"/>
    <lineage>
        <taxon>Bacteria</taxon>
        <taxon>Bacillati</taxon>
        <taxon>Bacillota</taxon>
        <taxon>Bacilli</taxon>
        <taxon>Bacillales</taxon>
        <taxon>Paenibacillaceae</taxon>
        <taxon>Paenibacillus</taxon>
    </lineage>
</organism>
<gene>
    <name evidence="1" type="ORF">A3844_25015</name>
</gene>
<reference evidence="1 2" key="1">
    <citation type="submission" date="2016-03" db="EMBL/GenBank/DDBJ databases">
        <authorList>
            <person name="Sant'Anna F.H."/>
            <person name="Ambrosini A."/>
            <person name="Souza R."/>
            <person name="Bach E."/>
            <person name="Fernandes G."/>
            <person name="Balsanelli E."/>
            <person name="Baura V.A."/>
            <person name="Souza E.M."/>
            <person name="Passaglia L."/>
        </authorList>
    </citation>
    <scope>NUCLEOTIDE SEQUENCE [LARGE SCALE GENOMIC DNA]</scope>
    <source>
        <strain evidence="1 2">P26E</strain>
    </source>
</reference>
<dbReference type="EMBL" id="LVWI01000071">
    <property type="protein sequence ID" value="OKP81849.1"/>
    <property type="molecule type" value="Genomic_DNA"/>
</dbReference>
<accession>A0ABX3EIN8</accession>
<evidence type="ECO:0000313" key="2">
    <source>
        <dbReference type="Proteomes" id="UP000186058"/>
    </source>
</evidence>
<evidence type="ECO:0008006" key="3">
    <source>
        <dbReference type="Google" id="ProtNLM"/>
    </source>
</evidence>
<protein>
    <recommendedName>
        <fullName evidence="3">WYL domain-containing protein</fullName>
    </recommendedName>
</protein>
<comment type="caution">
    <text evidence="1">The sequence shown here is derived from an EMBL/GenBank/DDBJ whole genome shotgun (WGS) entry which is preliminary data.</text>
</comment>
<dbReference type="Proteomes" id="UP000186058">
    <property type="component" value="Unassembled WGS sequence"/>
</dbReference>
<evidence type="ECO:0000313" key="1">
    <source>
        <dbReference type="EMBL" id="OKP81849.1"/>
    </source>
</evidence>
<name>A0ABX3EIN8_9BACL</name>
<dbReference type="RefSeq" id="WP_074108873.1">
    <property type="nucleotide sequence ID" value="NZ_LVWI01000071.1"/>
</dbReference>
<sequence>MSGRIRVLSITPIEYHQRIVRIVNEDTGERREIIYGESVSDRWILRRAPLCWKQATPIKFKGE</sequence>
<proteinExistence type="predicted"/>